<organism evidence="2 3">
    <name type="scientific">Oculimacula yallundae</name>
    <dbReference type="NCBI Taxonomy" id="86028"/>
    <lineage>
        <taxon>Eukaryota</taxon>
        <taxon>Fungi</taxon>
        <taxon>Dikarya</taxon>
        <taxon>Ascomycota</taxon>
        <taxon>Pezizomycotina</taxon>
        <taxon>Leotiomycetes</taxon>
        <taxon>Helotiales</taxon>
        <taxon>Ploettnerulaceae</taxon>
        <taxon>Oculimacula</taxon>
    </lineage>
</organism>
<reference evidence="2 3" key="1">
    <citation type="journal article" date="2024" name="Commun. Biol.">
        <title>Comparative genomic analysis of thermophilic fungi reveals convergent evolutionary adaptations and gene losses.</title>
        <authorList>
            <person name="Steindorff A.S."/>
            <person name="Aguilar-Pontes M.V."/>
            <person name="Robinson A.J."/>
            <person name="Andreopoulos B."/>
            <person name="LaButti K."/>
            <person name="Kuo A."/>
            <person name="Mondo S."/>
            <person name="Riley R."/>
            <person name="Otillar R."/>
            <person name="Haridas S."/>
            <person name="Lipzen A."/>
            <person name="Grimwood J."/>
            <person name="Schmutz J."/>
            <person name="Clum A."/>
            <person name="Reid I.D."/>
            <person name="Moisan M.C."/>
            <person name="Butler G."/>
            <person name="Nguyen T.T.M."/>
            <person name="Dewar K."/>
            <person name="Conant G."/>
            <person name="Drula E."/>
            <person name="Henrissat B."/>
            <person name="Hansel C."/>
            <person name="Singer S."/>
            <person name="Hutchinson M.I."/>
            <person name="de Vries R.P."/>
            <person name="Natvig D.O."/>
            <person name="Powell A.J."/>
            <person name="Tsang A."/>
            <person name="Grigoriev I.V."/>
        </authorList>
    </citation>
    <scope>NUCLEOTIDE SEQUENCE [LARGE SCALE GENOMIC DNA]</scope>
    <source>
        <strain evidence="2 3">CBS 494.80</strain>
    </source>
</reference>
<evidence type="ECO:0000313" key="3">
    <source>
        <dbReference type="Proteomes" id="UP001595075"/>
    </source>
</evidence>
<name>A0ABR4C9V9_9HELO</name>
<evidence type="ECO:0000256" key="1">
    <source>
        <dbReference type="SAM" id="MobiDB-lite"/>
    </source>
</evidence>
<comment type="caution">
    <text evidence="2">The sequence shown here is derived from an EMBL/GenBank/DDBJ whole genome shotgun (WGS) entry which is preliminary data.</text>
</comment>
<proteinExistence type="predicted"/>
<evidence type="ECO:0000313" key="2">
    <source>
        <dbReference type="EMBL" id="KAL2066287.1"/>
    </source>
</evidence>
<dbReference type="EMBL" id="JAZHXI010000011">
    <property type="protein sequence ID" value="KAL2066287.1"/>
    <property type="molecule type" value="Genomic_DNA"/>
</dbReference>
<sequence length="328" mass="36850">MREIFNSLVATVACRITLCPHAGRYVLPRIEASEDLGREQPCTGNFNFFTACLQYVKAKLFMLVSVSGWSTPSFILRVSLTCTSSFSASTHRPWFRYVDARLAILVSVSGWSTPSFVWKVPMTCTSSFLAQHGGPGSLLLIGKRARTLQGWKGISLVARLTKRASSELLSPKEHTIELSSDHKKRRQTSPPDRSSKRSAHRSSKHFDSMHLPKAAIHEESRDTFVDPFPQQGGGPEITTYIKTTTENVHLNTWMQDLAPWSTGEPDITAYMTTFNEGSQSNKWMQDLLPWTVDELDITAYMTCVENSQPDGRMKELFLKPLEVPDLTT</sequence>
<keyword evidence="3" id="KW-1185">Reference proteome</keyword>
<accession>A0ABR4C9V9</accession>
<gene>
    <name evidence="2" type="ORF">VTL71DRAFT_2358</name>
</gene>
<feature type="compositionally biased region" description="Basic and acidic residues" evidence="1">
    <location>
        <begin position="171"/>
        <end position="181"/>
    </location>
</feature>
<feature type="region of interest" description="Disordered" evidence="1">
    <location>
        <begin position="171"/>
        <end position="211"/>
    </location>
</feature>
<protein>
    <submittedName>
        <fullName evidence="2">Uncharacterized protein</fullName>
    </submittedName>
</protein>
<dbReference type="Proteomes" id="UP001595075">
    <property type="component" value="Unassembled WGS sequence"/>
</dbReference>